<organism evidence="3 4">
    <name type="scientific">Flavobacterium franklandianum</name>
    <dbReference type="NCBI Taxonomy" id="2594430"/>
    <lineage>
        <taxon>Bacteria</taxon>
        <taxon>Pseudomonadati</taxon>
        <taxon>Bacteroidota</taxon>
        <taxon>Flavobacteriia</taxon>
        <taxon>Flavobacteriales</taxon>
        <taxon>Flavobacteriaceae</taxon>
        <taxon>Flavobacterium</taxon>
    </lineage>
</organism>
<name>A0A553C5U2_9FLAO</name>
<sequence length="56" mass="6803">MNHRKYVFSQLVEFLPQRVFDRLVAKYNGNKKVDISSLLRIYFYVCFLVNYPLVRT</sequence>
<evidence type="ECO:0000259" key="2">
    <source>
        <dbReference type="Pfam" id="PF14294"/>
    </source>
</evidence>
<dbReference type="AlphaFoldDB" id="A0A553C5U2"/>
<evidence type="ECO:0000256" key="1">
    <source>
        <dbReference type="SAM" id="Phobius"/>
    </source>
</evidence>
<feature type="domain" description="DUF4372" evidence="2">
    <location>
        <begin position="3"/>
        <end position="48"/>
    </location>
</feature>
<gene>
    <name evidence="3" type="ORF">FNW17_15915</name>
</gene>
<dbReference type="OrthoDB" id="7327264at2"/>
<keyword evidence="1" id="KW-0472">Membrane</keyword>
<feature type="transmembrane region" description="Helical" evidence="1">
    <location>
        <begin position="37"/>
        <end position="54"/>
    </location>
</feature>
<protein>
    <submittedName>
        <fullName evidence="3">DUF4372 domain-containing protein</fullName>
    </submittedName>
</protein>
<keyword evidence="1" id="KW-0812">Transmembrane</keyword>
<keyword evidence="4" id="KW-1185">Reference proteome</keyword>
<dbReference type="Pfam" id="PF14294">
    <property type="entry name" value="DUF4372"/>
    <property type="match status" value="1"/>
</dbReference>
<proteinExistence type="predicted"/>
<accession>A0A553C5U2</accession>
<evidence type="ECO:0000313" key="4">
    <source>
        <dbReference type="Proteomes" id="UP000318585"/>
    </source>
</evidence>
<comment type="caution">
    <text evidence="3">The sequence shown here is derived from an EMBL/GenBank/DDBJ whole genome shotgun (WGS) entry which is preliminary data.</text>
</comment>
<reference evidence="3 4" key="1">
    <citation type="submission" date="2019-07" db="EMBL/GenBank/DDBJ databases">
        <title>Novel species of Flavobacterium.</title>
        <authorList>
            <person name="Liu Q."/>
            <person name="Xin Y.-H."/>
        </authorList>
    </citation>
    <scope>NUCLEOTIDE SEQUENCE [LARGE SCALE GENOMIC DNA]</scope>
    <source>
        <strain evidence="3 4">LB3P56</strain>
    </source>
</reference>
<keyword evidence="1" id="KW-1133">Transmembrane helix</keyword>
<dbReference type="Proteomes" id="UP000318585">
    <property type="component" value="Unassembled WGS sequence"/>
</dbReference>
<dbReference type="EMBL" id="VJZR01000029">
    <property type="protein sequence ID" value="TRX15875.1"/>
    <property type="molecule type" value="Genomic_DNA"/>
</dbReference>
<dbReference type="InterPro" id="IPR025399">
    <property type="entry name" value="DUF4372"/>
</dbReference>
<evidence type="ECO:0000313" key="3">
    <source>
        <dbReference type="EMBL" id="TRX15875.1"/>
    </source>
</evidence>